<keyword evidence="4" id="KW-1185">Reference proteome</keyword>
<name>A0AAV3R2T6_LITER</name>
<organism evidence="3 4">
    <name type="scientific">Lithospermum erythrorhizon</name>
    <name type="common">Purple gromwell</name>
    <name type="synonym">Lithospermum officinale var. erythrorhizon</name>
    <dbReference type="NCBI Taxonomy" id="34254"/>
    <lineage>
        <taxon>Eukaryota</taxon>
        <taxon>Viridiplantae</taxon>
        <taxon>Streptophyta</taxon>
        <taxon>Embryophyta</taxon>
        <taxon>Tracheophyta</taxon>
        <taxon>Spermatophyta</taxon>
        <taxon>Magnoliopsida</taxon>
        <taxon>eudicotyledons</taxon>
        <taxon>Gunneridae</taxon>
        <taxon>Pentapetalae</taxon>
        <taxon>asterids</taxon>
        <taxon>lamiids</taxon>
        <taxon>Boraginales</taxon>
        <taxon>Boraginaceae</taxon>
        <taxon>Boraginoideae</taxon>
        <taxon>Lithospermeae</taxon>
        <taxon>Lithospermum</taxon>
    </lineage>
</organism>
<evidence type="ECO:0000313" key="3">
    <source>
        <dbReference type="EMBL" id="GAA0169573.1"/>
    </source>
</evidence>
<protein>
    <recommendedName>
        <fullName evidence="2">Retrotransposon gag domain-containing protein</fullName>
    </recommendedName>
</protein>
<feature type="compositionally biased region" description="Polar residues" evidence="1">
    <location>
        <begin position="161"/>
        <end position="183"/>
    </location>
</feature>
<feature type="compositionally biased region" description="Basic and acidic residues" evidence="1">
    <location>
        <begin position="192"/>
        <end position="219"/>
    </location>
</feature>
<feature type="region of interest" description="Disordered" evidence="1">
    <location>
        <begin position="1"/>
        <end position="242"/>
    </location>
</feature>
<dbReference type="AlphaFoldDB" id="A0AAV3R2T6"/>
<reference evidence="3 4" key="1">
    <citation type="submission" date="2024-01" db="EMBL/GenBank/DDBJ databases">
        <title>The complete chloroplast genome sequence of Lithospermum erythrorhizon: insights into the phylogenetic relationship among Boraginaceae species and the maternal lineages of purple gromwells.</title>
        <authorList>
            <person name="Okada T."/>
            <person name="Watanabe K."/>
        </authorList>
    </citation>
    <scope>NUCLEOTIDE SEQUENCE [LARGE SCALE GENOMIC DNA]</scope>
</reference>
<comment type="caution">
    <text evidence="3">The sequence shown here is derived from an EMBL/GenBank/DDBJ whole genome shotgun (WGS) entry which is preliminary data.</text>
</comment>
<evidence type="ECO:0000256" key="1">
    <source>
        <dbReference type="SAM" id="MobiDB-lite"/>
    </source>
</evidence>
<sequence length="375" mass="42441">MESNLPGKQGVSTRAADRTTPSSLANPSKNPSNIPRMEPSKGARTDIPVPRITGELENLDVREGGDPIQINKGHRQNSPHQLAPYMGTRNPSLQISDHASDSRRMSKHRRQRDTGKAKVLINHHRPDNESSHSNHAPPRREGRISYLSDDGDSSDSHTRRSINQSGYDLTTSDSTPESSPIRKNQSRRKEKPIRTPERSSIKEYSCHHRDKQPQEDQYHRKPSFQPEPSTRHEARGSSCNAELQKQVDEHRSLLKDITPDRGPVKHSTLLPFSSPLRKAMMPSGFRMPKFKTFSGFGDPGNHLKAFYSHLSFRTSNDEVYARAFLSSLSGQALKWFHKLPPDSIDRWQNIVDLLMDKFGPSIVADDDERTLIDIQ</sequence>
<dbReference type="Pfam" id="PF03732">
    <property type="entry name" value="Retrotrans_gag"/>
    <property type="match status" value="1"/>
</dbReference>
<accession>A0AAV3R2T6</accession>
<dbReference type="Proteomes" id="UP001454036">
    <property type="component" value="Unassembled WGS sequence"/>
</dbReference>
<feature type="compositionally biased region" description="Basic and acidic residues" evidence="1">
    <location>
        <begin position="124"/>
        <end position="143"/>
    </location>
</feature>
<evidence type="ECO:0000313" key="4">
    <source>
        <dbReference type="Proteomes" id="UP001454036"/>
    </source>
</evidence>
<dbReference type="EMBL" id="BAABME010006893">
    <property type="protein sequence ID" value="GAA0169573.1"/>
    <property type="molecule type" value="Genomic_DNA"/>
</dbReference>
<feature type="domain" description="Retrotransposon gag" evidence="2">
    <location>
        <begin position="324"/>
        <end position="374"/>
    </location>
</feature>
<dbReference type="PANTHER" id="PTHR33223:SF10">
    <property type="entry name" value="AMINOTRANSFERASE-LIKE PLANT MOBILE DOMAIN-CONTAINING PROTEIN"/>
    <property type="match status" value="1"/>
</dbReference>
<evidence type="ECO:0000259" key="2">
    <source>
        <dbReference type="Pfam" id="PF03732"/>
    </source>
</evidence>
<proteinExistence type="predicted"/>
<feature type="compositionally biased region" description="Polar residues" evidence="1">
    <location>
        <begin position="19"/>
        <end position="33"/>
    </location>
</feature>
<dbReference type="InterPro" id="IPR005162">
    <property type="entry name" value="Retrotrans_gag_dom"/>
</dbReference>
<dbReference type="PANTHER" id="PTHR33223">
    <property type="entry name" value="CCHC-TYPE DOMAIN-CONTAINING PROTEIN"/>
    <property type="match status" value="1"/>
</dbReference>
<gene>
    <name evidence="3" type="ORF">LIER_24024</name>
</gene>